<feature type="region of interest" description="Disordered" evidence="1">
    <location>
        <begin position="478"/>
        <end position="517"/>
    </location>
</feature>
<dbReference type="GO" id="GO:0006508">
    <property type="term" value="P:proteolysis"/>
    <property type="evidence" value="ECO:0007669"/>
    <property type="project" value="InterPro"/>
</dbReference>
<feature type="domain" description="CCHC-type" evidence="2">
    <location>
        <begin position="659"/>
        <end position="676"/>
    </location>
</feature>
<dbReference type="GO" id="GO:0008270">
    <property type="term" value="F:zinc ion binding"/>
    <property type="evidence" value="ECO:0007669"/>
    <property type="project" value="InterPro"/>
</dbReference>
<dbReference type="GO" id="GO:0004197">
    <property type="term" value="F:cysteine-type endopeptidase activity"/>
    <property type="evidence" value="ECO:0007669"/>
    <property type="project" value="InterPro"/>
</dbReference>
<dbReference type="InterPro" id="IPR001878">
    <property type="entry name" value="Znf_CCHC"/>
</dbReference>
<gene>
    <name evidence="3" type="ORF">Cvel_15389</name>
</gene>
<organism evidence="3">
    <name type="scientific">Chromera velia CCMP2878</name>
    <dbReference type="NCBI Taxonomy" id="1169474"/>
    <lineage>
        <taxon>Eukaryota</taxon>
        <taxon>Sar</taxon>
        <taxon>Alveolata</taxon>
        <taxon>Colpodellida</taxon>
        <taxon>Chromeraceae</taxon>
        <taxon>Chromera</taxon>
    </lineage>
</organism>
<protein>
    <recommendedName>
        <fullName evidence="2">CCHC-type domain-containing protein</fullName>
    </recommendedName>
</protein>
<sequence>MSSCASSLPSTRGDVGRLKQTFLLEWKTWERFPPRPFDPVPSASSSAQNFHFRLKSVSIAPVLEAVVELLPPRSISRTPQTFILRWEEGDEEELFYPNCPFSLSIKTSPFDMDTKIQIPAELQDTRLDTVLRWILRFSGVKETSHVPEGRVVEEELNSLNLCFRKGKGIGQKYWMKLGVVVGCGDYLYHRCGQAPLWGRLPRVDADVEAVGDLLSSMGYSVVRVVQSTKRQATETVCAAVRRRIEEGIRETGETPEGVIVALYYGGHGCIDRDTERHMFVPLDYASEGYVDLYEDVLKVLHVSCTSLEVPTSRFVLMMDLCQTIVKFNFVNKKRNGGLSREGHLEDERGEQILEEGEKGDSMDESRLLERGQEAQLKEEGREEEEEGEEEEERDTEESWTEVGFRSDEQLDTENSASENGAALRETERTLNPEGGPLGGVHGERGGASGSSFFSFVTNLLKRVSGVFRRALQGGDSERPLQPFLRSFSSNGRSKAGRAPRRKSSKGSDETGPERALRARGTEVFVATACEKGQTASGGTGRLNSYFVLALKKHLRLSLPLPRVFVLIRGHVQRVTEGMLAVFHKGNGEKVEEAIVQAPRFYVGRLDEEGTFTRCPPGDIPFLRLATPCAEQTPSTETRRRNGPTCGLCGRHGHTTENHRCRSCGEVGTHLTSMCTKNSCSLCFGKHPTAKHRCHKCRKEGLHRTQNCPQNAIEDPCGLCGSGDHPTEGHKCFTCKQLGLHRTRDCTVTLTVTT</sequence>
<name>A0A0G4F5W1_9ALVE</name>
<feature type="domain" description="CCHC-type" evidence="2">
    <location>
        <begin position="730"/>
        <end position="747"/>
    </location>
</feature>
<feature type="compositionally biased region" description="Basic residues" evidence="1">
    <location>
        <begin position="494"/>
        <end position="504"/>
    </location>
</feature>
<evidence type="ECO:0000259" key="2">
    <source>
        <dbReference type="SMART" id="SM00343"/>
    </source>
</evidence>
<accession>A0A0G4F5W1</accession>
<dbReference type="Pfam" id="PF00656">
    <property type="entry name" value="Peptidase_C14"/>
    <property type="match status" value="1"/>
</dbReference>
<proteinExistence type="predicted"/>
<dbReference type="VEuPathDB" id="CryptoDB:Cvel_15389"/>
<feature type="compositionally biased region" description="Basic and acidic residues" evidence="1">
    <location>
        <begin position="505"/>
        <end position="517"/>
    </location>
</feature>
<feature type="domain" description="CCHC-type" evidence="2">
    <location>
        <begin position="692"/>
        <end position="709"/>
    </location>
</feature>
<dbReference type="InterPro" id="IPR011600">
    <property type="entry name" value="Pept_C14_caspase"/>
</dbReference>
<feature type="compositionally biased region" description="Basic and acidic residues" evidence="1">
    <location>
        <begin position="340"/>
        <end position="380"/>
    </location>
</feature>
<evidence type="ECO:0000313" key="3">
    <source>
        <dbReference type="EMBL" id="CEM07878.1"/>
    </source>
</evidence>
<feature type="region of interest" description="Disordered" evidence="1">
    <location>
        <begin position="338"/>
        <end position="443"/>
    </location>
</feature>
<feature type="compositionally biased region" description="Acidic residues" evidence="1">
    <location>
        <begin position="381"/>
        <end position="399"/>
    </location>
</feature>
<dbReference type="Gene3D" id="3.40.50.1460">
    <property type="match status" value="1"/>
</dbReference>
<dbReference type="GO" id="GO:0003676">
    <property type="term" value="F:nucleic acid binding"/>
    <property type="evidence" value="ECO:0007669"/>
    <property type="project" value="InterPro"/>
</dbReference>
<dbReference type="EMBL" id="CDMZ01000151">
    <property type="protein sequence ID" value="CEM07878.1"/>
    <property type="molecule type" value="Genomic_DNA"/>
</dbReference>
<dbReference type="SMART" id="SM00343">
    <property type="entry name" value="ZnF_C2HC"/>
    <property type="match status" value="3"/>
</dbReference>
<reference evidence="3" key="1">
    <citation type="submission" date="2014-11" db="EMBL/GenBank/DDBJ databases">
        <authorList>
            <person name="Otto D Thomas"/>
            <person name="Naeem Raeece"/>
        </authorList>
    </citation>
    <scope>NUCLEOTIDE SEQUENCE</scope>
</reference>
<evidence type="ECO:0000256" key="1">
    <source>
        <dbReference type="SAM" id="MobiDB-lite"/>
    </source>
</evidence>
<dbReference type="AlphaFoldDB" id="A0A0G4F5W1"/>